<dbReference type="RefSeq" id="WP_106612778.1">
    <property type="nucleotide sequence ID" value="NZ_JAUSTO010000011.1"/>
</dbReference>
<dbReference type="Pfam" id="PF02572">
    <property type="entry name" value="CobA_CobO_BtuR"/>
    <property type="match status" value="1"/>
</dbReference>
<dbReference type="Proteomes" id="UP001241537">
    <property type="component" value="Unassembled WGS sequence"/>
</dbReference>
<organism evidence="1 2">
    <name type="scientific">Moryella indoligenes</name>
    <dbReference type="NCBI Taxonomy" id="371674"/>
    <lineage>
        <taxon>Bacteria</taxon>
        <taxon>Bacillati</taxon>
        <taxon>Bacillota</taxon>
        <taxon>Clostridia</taxon>
        <taxon>Lachnospirales</taxon>
        <taxon>Lachnospiraceae</taxon>
        <taxon>Moryella</taxon>
    </lineage>
</organism>
<sequence>MKGLIHCYTGDGKGKTSAALGLTLRAAGSGKRVLFAQFLKDGSSSELRELSHLKMVSCLSMKEHFGFYWTLTEEEKRAEQVAVRNYFSLLTERAETERFDMLVLDEFMAAYRLELLDRAEALRWIQHKPETLELVLTGRDAPEEIRALSDYVTECRKEKHPFDRGIAARQGIEY</sequence>
<dbReference type="InterPro" id="IPR027417">
    <property type="entry name" value="P-loop_NTPase"/>
</dbReference>
<dbReference type="PANTHER" id="PTHR46638:SF1">
    <property type="entry name" value="CORRINOID ADENOSYLTRANSFERASE"/>
    <property type="match status" value="1"/>
</dbReference>
<dbReference type="PIRSF" id="PIRSF015617">
    <property type="entry name" value="Adensltrnsf_CobA"/>
    <property type="match status" value="1"/>
</dbReference>
<dbReference type="SUPFAM" id="SSF52540">
    <property type="entry name" value="P-loop containing nucleoside triphosphate hydrolases"/>
    <property type="match status" value="1"/>
</dbReference>
<evidence type="ECO:0000313" key="2">
    <source>
        <dbReference type="Proteomes" id="UP001241537"/>
    </source>
</evidence>
<proteinExistence type="predicted"/>
<reference evidence="1" key="1">
    <citation type="submission" date="2023-07" db="EMBL/GenBank/DDBJ databases">
        <title>Genomic Encyclopedia of Type Strains, Phase IV (KMG-IV): sequencing the most valuable type-strain genomes for metagenomic binning, comparative biology and taxonomic classification.</title>
        <authorList>
            <person name="Goeker M."/>
        </authorList>
    </citation>
    <scope>NUCLEOTIDE SEQUENCE</scope>
    <source>
        <strain evidence="1">DSM 19659</strain>
    </source>
</reference>
<dbReference type="PANTHER" id="PTHR46638">
    <property type="entry name" value="CORRINOID ADENOSYLTRANSFERASE"/>
    <property type="match status" value="1"/>
</dbReference>
<protein>
    <submittedName>
        <fullName evidence="1">Cob(I)alamin adenosyltransferase</fullName>
        <ecNumber evidence="1">2.5.1.17</ecNumber>
    </submittedName>
</protein>
<dbReference type="InterPro" id="IPR003724">
    <property type="entry name" value="CblAdoTrfase_CobA"/>
</dbReference>
<dbReference type="GO" id="GO:0009236">
    <property type="term" value="P:cobalamin biosynthetic process"/>
    <property type="evidence" value="ECO:0007669"/>
    <property type="project" value="InterPro"/>
</dbReference>
<accession>A0AAE4ALX0</accession>
<gene>
    <name evidence="1" type="ORF">J2S20_001734</name>
</gene>
<keyword evidence="1" id="KW-0808">Transferase</keyword>
<dbReference type="AlphaFoldDB" id="A0AAE4ALX0"/>
<comment type="caution">
    <text evidence="1">The sequence shown here is derived from an EMBL/GenBank/DDBJ whole genome shotgun (WGS) entry which is preliminary data.</text>
</comment>
<evidence type="ECO:0000313" key="1">
    <source>
        <dbReference type="EMBL" id="MDQ0153027.1"/>
    </source>
</evidence>
<dbReference type="GO" id="GO:0005524">
    <property type="term" value="F:ATP binding"/>
    <property type="evidence" value="ECO:0007669"/>
    <property type="project" value="InterPro"/>
</dbReference>
<dbReference type="Gene3D" id="3.40.50.300">
    <property type="entry name" value="P-loop containing nucleotide triphosphate hydrolases"/>
    <property type="match status" value="1"/>
</dbReference>
<dbReference type="GO" id="GO:0008817">
    <property type="term" value="F:corrinoid adenosyltransferase activity"/>
    <property type="evidence" value="ECO:0007669"/>
    <property type="project" value="UniProtKB-EC"/>
</dbReference>
<dbReference type="EC" id="2.5.1.17" evidence="1"/>
<keyword evidence="2" id="KW-1185">Reference proteome</keyword>
<name>A0AAE4ALX0_9FIRM</name>
<dbReference type="EMBL" id="JAUSTO010000011">
    <property type="protein sequence ID" value="MDQ0153027.1"/>
    <property type="molecule type" value="Genomic_DNA"/>
</dbReference>